<gene>
    <name evidence="1" type="ORF">Adt_43089</name>
</gene>
<dbReference type="Pfam" id="PF13671">
    <property type="entry name" value="AAA_33"/>
    <property type="match status" value="1"/>
</dbReference>
<name>A0ABD1PTH9_9LAMI</name>
<organism evidence="1 2">
    <name type="scientific">Abeliophyllum distichum</name>
    <dbReference type="NCBI Taxonomy" id="126358"/>
    <lineage>
        <taxon>Eukaryota</taxon>
        <taxon>Viridiplantae</taxon>
        <taxon>Streptophyta</taxon>
        <taxon>Embryophyta</taxon>
        <taxon>Tracheophyta</taxon>
        <taxon>Spermatophyta</taxon>
        <taxon>Magnoliopsida</taxon>
        <taxon>eudicotyledons</taxon>
        <taxon>Gunneridae</taxon>
        <taxon>Pentapetalae</taxon>
        <taxon>asterids</taxon>
        <taxon>lamiids</taxon>
        <taxon>Lamiales</taxon>
        <taxon>Oleaceae</taxon>
        <taxon>Forsythieae</taxon>
        <taxon>Abeliophyllum</taxon>
    </lineage>
</organism>
<dbReference type="InterPro" id="IPR027417">
    <property type="entry name" value="P-loop_NTPase"/>
</dbReference>
<dbReference type="EMBL" id="JBFOLK010000013">
    <property type="protein sequence ID" value="KAL2467238.1"/>
    <property type="molecule type" value="Genomic_DNA"/>
</dbReference>
<sequence length="363" mass="40514">MVGFPASGKTTWAEKWVKEHPERRYVLLGTNSALEQMKVPGLLHKNNYGERFEHLMDRATGIFNTLLSRASMIPRNFIIDQTNVYKSARRRKLKPFADYRKIAIVVVPRPEELKLRAAKRFKEMGKEVPAEAINSMLANYILPMSKEMPGADEYFDEVLFVELNRAESQRLLDEMKRDLNAKQDVSPYSRESSMQLYGTSLQHCHGASVQSHTGFSFQNQSLSPGVDELYRSYGGGNVPNFAGVESGSFLHRATTDPSRSIIIDHYSATSPSSYHTCDGYAIGSQGPPPNLSATTHPAYHFSTPSTTHGSYPTTNPEPSYGNFPMNVHPAGVHPPPCLPPPRGNFPIGMPRSGVYTPPRPDYH</sequence>
<evidence type="ECO:0000313" key="2">
    <source>
        <dbReference type="Proteomes" id="UP001604336"/>
    </source>
</evidence>
<dbReference type="PANTHER" id="PTHR12381">
    <property type="entry name" value="HETEROGENEOUS NUCLEAR RIBONUCLEOPROTEIN U FAMILY MEMBER"/>
    <property type="match status" value="1"/>
</dbReference>
<keyword evidence="2" id="KW-1185">Reference proteome</keyword>
<evidence type="ECO:0000313" key="1">
    <source>
        <dbReference type="EMBL" id="KAL2467238.1"/>
    </source>
</evidence>
<comment type="caution">
    <text evidence="1">The sequence shown here is derived from an EMBL/GenBank/DDBJ whole genome shotgun (WGS) entry which is preliminary data.</text>
</comment>
<dbReference type="SUPFAM" id="SSF52540">
    <property type="entry name" value="P-loop containing nucleoside triphosphate hydrolases"/>
    <property type="match status" value="1"/>
</dbReference>
<dbReference type="Gene3D" id="3.40.50.300">
    <property type="entry name" value="P-loop containing nucleotide triphosphate hydrolases"/>
    <property type="match status" value="1"/>
</dbReference>
<dbReference type="AlphaFoldDB" id="A0ABD1PTH9"/>
<protein>
    <submittedName>
        <fullName evidence="1">Heterogeneous nuclear ribonucleoprotein U-like protein 1</fullName>
    </submittedName>
</protein>
<accession>A0ABD1PTH9</accession>
<dbReference type="PANTHER" id="PTHR12381:SF56">
    <property type="entry name" value="B30.2_SPRY DOMAIN-CONTAINING PROTEIN-RELATED"/>
    <property type="match status" value="1"/>
</dbReference>
<proteinExistence type="predicted"/>
<dbReference type="Proteomes" id="UP001604336">
    <property type="component" value="Unassembled WGS sequence"/>
</dbReference>
<reference evidence="2" key="1">
    <citation type="submission" date="2024-07" db="EMBL/GenBank/DDBJ databases">
        <title>Two chromosome-level genome assemblies of Korean endemic species Abeliophyllum distichum and Forsythia ovata (Oleaceae).</title>
        <authorList>
            <person name="Jang H."/>
        </authorList>
    </citation>
    <scope>NUCLEOTIDE SEQUENCE [LARGE SCALE GENOMIC DNA]</scope>
</reference>